<dbReference type="RefSeq" id="WP_171161531.1">
    <property type="nucleotide sequence ID" value="NZ_CP053073.1"/>
</dbReference>
<evidence type="ECO:0000256" key="2">
    <source>
        <dbReference type="ARBA" id="ARBA00006228"/>
    </source>
</evidence>
<organism evidence="7 8">
    <name type="scientific">Usitatibacter palustris</name>
    <dbReference type="NCBI Taxonomy" id="2732487"/>
    <lineage>
        <taxon>Bacteria</taxon>
        <taxon>Pseudomonadati</taxon>
        <taxon>Pseudomonadota</taxon>
        <taxon>Betaproteobacteria</taxon>
        <taxon>Nitrosomonadales</taxon>
        <taxon>Usitatibacteraceae</taxon>
        <taxon>Usitatibacter</taxon>
    </lineage>
</organism>
<keyword evidence="4" id="KW-0812">Transmembrane</keyword>
<gene>
    <name evidence="7" type="ORF">DSM104440_01621</name>
</gene>
<dbReference type="AlphaFoldDB" id="A0A6M4H582"/>
<dbReference type="InParanoid" id="A0A6M4H582"/>
<comment type="similarity">
    <text evidence="2">Belongs to the CPA3 antiporters (TC 2.A.63) subunit E family.</text>
</comment>
<evidence type="ECO:0000313" key="7">
    <source>
        <dbReference type="EMBL" id="QJR14811.1"/>
    </source>
</evidence>
<dbReference type="Pfam" id="PF01899">
    <property type="entry name" value="MNHE"/>
    <property type="match status" value="1"/>
</dbReference>
<keyword evidence="8" id="KW-1185">Reference proteome</keyword>
<dbReference type="PANTHER" id="PTHR34584">
    <property type="entry name" value="NA(+)/H(+) ANTIPORTER SUBUNIT E1"/>
    <property type="match status" value="1"/>
</dbReference>
<sequence length="155" mass="16550">MKIFLTLLALWLALNESLAPGHILLGAAIAGLGLASLRRLQGRTGAVRRPMTALLLLLRVVIDVLRSNVAVARIVLGLGPARRAAGFLAVPLELRAPAGLAALACIVTATPGTSWALYDREGNILTLHVLDLADGEALASEIKQRYERPLMEIFE</sequence>
<dbReference type="PANTHER" id="PTHR34584:SF1">
    <property type="entry name" value="NA(+)_H(+) ANTIPORTER SUBUNIT E1"/>
    <property type="match status" value="1"/>
</dbReference>
<protein>
    <recommendedName>
        <fullName evidence="9">Na+/H+ antiporter subunit E</fullName>
    </recommendedName>
</protein>
<dbReference type="PIRSF" id="PIRSF019239">
    <property type="entry name" value="MrpE"/>
    <property type="match status" value="1"/>
</dbReference>
<keyword evidence="3" id="KW-1003">Cell membrane</keyword>
<dbReference type="GO" id="GO:0005886">
    <property type="term" value="C:plasma membrane"/>
    <property type="evidence" value="ECO:0007669"/>
    <property type="project" value="UniProtKB-SubCell"/>
</dbReference>
<keyword evidence="6" id="KW-0472">Membrane</keyword>
<dbReference type="GO" id="GO:0008324">
    <property type="term" value="F:monoatomic cation transmembrane transporter activity"/>
    <property type="evidence" value="ECO:0007669"/>
    <property type="project" value="InterPro"/>
</dbReference>
<evidence type="ECO:0008006" key="9">
    <source>
        <dbReference type="Google" id="ProtNLM"/>
    </source>
</evidence>
<evidence type="ECO:0000256" key="5">
    <source>
        <dbReference type="ARBA" id="ARBA00022989"/>
    </source>
</evidence>
<dbReference type="KEGG" id="upl:DSM104440_01621"/>
<reference evidence="7 8" key="1">
    <citation type="submission" date="2020-04" db="EMBL/GenBank/DDBJ databases">
        <title>Usitatibacter rugosus gen. nov., sp. nov. and Usitatibacter palustris sp. nov., novel members of Usitatibacteraceae fam. nov. within the order Nitrosomonadales isolated from soil.</title>
        <authorList>
            <person name="Huber K.J."/>
            <person name="Neumann-Schaal M."/>
            <person name="Geppert A."/>
            <person name="Luckner M."/>
            <person name="Wanner G."/>
            <person name="Overmann J."/>
        </authorList>
    </citation>
    <scope>NUCLEOTIDE SEQUENCE [LARGE SCALE GENOMIC DNA]</scope>
    <source>
        <strain evidence="7 8">Swamp67</strain>
    </source>
</reference>
<proteinExistence type="inferred from homology"/>
<evidence type="ECO:0000256" key="6">
    <source>
        <dbReference type="ARBA" id="ARBA00023136"/>
    </source>
</evidence>
<dbReference type="NCBIfam" id="NF006520">
    <property type="entry name" value="PRK08965.1-4"/>
    <property type="match status" value="1"/>
</dbReference>
<dbReference type="InterPro" id="IPR002758">
    <property type="entry name" value="Cation_antiport_E"/>
</dbReference>
<evidence type="ECO:0000256" key="1">
    <source>
        <dbReference type="ARBA" id="ARBA00004651"/>
    </source>
</evidence>
<dbReference type="EMBL" id="CP053073">
    <property type="protein sequence ID" value="QJR14811.1"/>
    <property type="molecule type" value="Genomic_DNA"/>
</dbReference>
<evidence type="ECO:0000256" key="4">
    <source>
        <dbReference type="ARBA" id="ARBA00022692"/>
    </source>
</evidence>
<name>A0A6M4H582_9PROT</name>
<accession>A0A6M4H582</accession>
<evidence type="ECO:0000313" key="8">
    <source>
        <dbReference type="Proteomes" id="UP000503096"/>
    </source>
</evidence>
<dbReference type="Proteomes" id="UP000503096">
    <property type="component" value="Chromosome"/>
</dbReference>
<evidence type="ECO:0000256" key="3">
    <source>
        <dbReference type="ARBA" id="ARBA00022475"/>
    </source>
</evidence>
<keyword evidence="5" id="KW-1133">Transmembrane helix</keyword>
<comment type="subcellular location">
    <subcellularLocation>
        <location evidence="1">Cell membrane</location>
        <topology evidence="1">Multi-pass membrane protein</topology>
    </subcellularLocation>
</comment>